<evidence type="ECO:0000256" key="1">
    <source>
        <dbReference type="ARBA" id="ARBA00004651"/>
    </source>
</evidence>
<gene>
    <name evidence="9" type="ORF">ACFOMG_03005</name>
</gene>
<keyword evidence="3" id="KW-0813">Transport</keyword>
<evidence type="ECO:0000256" key="5">
    <source>
        <dbReference type="ARBA" id="ARBA00022692"/>
    </source>
</evidence>
<feature type="transmembrane region" description="Helical" evidence="8">
    <location>
        <begin position="79"/>
        <end position="95"/>
    </location>
</feature>
<reference evidence="10" key="1">
    <citation type="journal article" date="2019" name="Int. J. Syst. Evol. Microbiol.">
        <title>The Global Catalogue of Microorganisms (GCM) 10K type strain sequencing project: providing services to taxonomists for standard genome sequencing and annotation.</title>
        <authorList>
            <consortium name="The Broad Institute Genomics Platform"/>
            <consortium name="The Broad Institute Genome Sequencing Center for Infectious Disease"/>
            <person name="Wu L."/>
            <person name="Ma J."/>
        </authorList>
    </citation>
    <scope>NUCLEOTIDE SEQUENCE [LARGE SCALE GENOMIC DNA]</scope>
    <source>
        <strain evidence="10">KCTC 42424</strain>
    </source>
</reference>
<evidence type="ECO:0000256" key="4">
    <source>
        <dbReference type="ARBA" id="ARBA00022475"/>
    </source>
</evidence>
<keyword evidence="4 8" id="KW-1003">Cell membrane</keyword>
<evidence type="ECO:0000313" key="9">
    <source>
        <dbReference type="EMBL" id="MFC3679079.1"/>
    </source>
</evidence>
<keyword evidence="5 8" id="KW-0812">Transmembrane</keyword>
<evidence type="ECO:0000313" key="10">
    <source>
        <dbReference type="Proteomes" id="UP001595722"/>
    </source>
</evidence>
<keyword evidence="10" id="KW-1185">Reference proteome</keyword>
<feature type="transmembrane region" description="Helical" evidence="8">
    <location>
        <begin position="38"/>
        <end position="58"/>
    </location>
</feature>
<evidence type="ECO:0000256" key="7">
    <source>
        <dbReference type="ARBA" id="ARBA00023136"/>
    </source>
</evidence>
<comment type="subcellular location">
    <subcellularLocation>
        <location evidence="1 8">Cell membrane</location>
        <topology evidence="1 8">Multi-pass membrane protein</topology>
    </subcellularLocation>
</comment>
<protein>
    <recommendedName>
        <fullName evidence="8">Probable membrane transporter protein</fullName>
    </recommendedName>
</protein>
<proteinExistence type="inferred from homology"/>
<accession>A0ABV7VNI8</accession>
<feature type="transmembrane region" description="Helical" evidence="8">
    <location>
        <begin position="165"/>
        <end position="187"/>
    </location>
</feature>
<dbReference type="InterPro" id="IPR002781">
    <property type="entry name" value="TM_pro_TauE-like"/>
</dbReference>
<dbReference type="InterPro" id="IPR052017">
    <property type="entry name" value="TSUP"/>
</dbReference>
<evidence type="ECO:0000256" key="6">
    <source>
        <dbReference type="ARBA" id="ARBA00022989"/>
    </source>
</evidence>
<name>A0ABV7VNI8_9GAMM</name>
<comment type="caution">
    <text evidence="9">The sequence shown here is derived from an EMBL/GenBank/DDBJ whole genome shotgun (WGS) entry which is preliminary data.</text>
</comment>
<keyword evidence="6 8" id="KW-1133">Transmembrane helix</keyword>
<feature type="transmembrane region" description="Helical" evidence="8">
    <location>
        <begin position="193"/>
        <end position="212"/>
    </location>
</feature>
<keyword evidence="7 8" id="KW-0472">Membrane</keyword>
<sequence>MIPYDQPLFWVLAVIGLIFTGISKSGFASGAGTVVVPLLTLTMPLSSAAALVLPLLLLMDARTIWHYRQHVIRSELQHIIPAALAGILLGSLVLGKLPESVLQLTLAILCILFACWQPLTRYLSQLRGAAWLWGGIAGFTSTLIHAGGPPINIYLIGRQLPKLRWLATTAIFFGVMNSVKLVPYYFLGQWHQTLLLTALILAPVALAGVWLGHKIQGRISEVRFMALCRVLLLSSGVILLGKAWL</sequence>
<evidence type="ECO:0000256" key="8">
    <source>
        <dbReference type="RuleBase" id="RU363041"/>
    </source>
</evidence>
<dbReference type="EMBL" id="JBHRYB010000001">
    <property type="protein sequence ID" value="MFC3679079.1"/>
    <property type="molecule type" value="Genomic_DNA"/>
</dbReference>
<comment type="similarity">
    <text evidence="2 8">Belongs to the 4-toluene sulfonate uptake permease (TSUP) (TC 2.A.102) family.</text>
</comment>
<organism evidence="9 10">
    <name type="scientific">Bacterioplanoides pacificum</name>
    <dbReference type="NCBI Taxonomy" id="1171596"/>
    <lineage>
        <taxon>Bacteria</taxon>
        <taxon>Pseudomonadati</taxon>
        <taxon>Pseudomonadota</taxon>
        <taxon>Gammaproteobacteria</taxon>
        <taxon>Oceanospirillales</taxon>
        <taxon>Oceanospirillaceae</taxon>
        <taxon>Bacterioplanoides</taxon>
    </lineage>
</organism>
<dbReference type="PANTHER" id="PTHR30269">
    <property type="entry name" value="TRANSMEMBRANE PROTEIN YFCA"/>
    <property type="match status" value="1"/>
</dbReference>
<dbReference type="Pfam" id="PF01925">
    <property type="entry name" value="TauE"/>
    <property type="match status" value="1"/>
</dbReference>
<dbReference type="Proteomes" id="UP001595722">
    <property type="component" value="Unassembled WGS sequence"/>
</dbReference>
<evidence type="ECO:0000256" key="3">
    <source>
        <dbReference type="ARBA" id="ARBA00022448"/>
    </source>
</evidence>
<feature type="transmembrane region" description="Helical" evidence="8">
    <location>
        <begin position="224"/>
        <end position="244"/>
    </location>
</feature>
<dbReference type="RefSeq" id="WP_376864719.1">
    <property type="nucleotide sequence ID" value="NZ_JBHRYB010000001.1"/>
</dbReference>
<dbReference type="PANTHER" id="PTHR30269:SF37">
    <property type="entry name" value="MEMBRANE TRANSPORTER PROTEIN"/>
    <property type="match status" value="1"/>
</dbReference>
<feature type="transmembrane region" description="Helical" evidence="8">
    <location>
        <begin position="101"/>
        <end position="119"/>
    </location>
</feature>
<evidence type="ECO:0000256" key="2">
    <source>
        <dbReference type="ARBA" id="ARBA00009142"/>
    </source>
</evidence>